<accession>A0A6A3MHE6</accession>
<feature type="region of interest" description="Disordered" evidence="1">
    <location>
        <begin position="578"/>
        <end position="641"/>
    </location>
</feature>
<feature type="compositionally biased region" description="Polar residues" evidence="1">
    <location>
        <begin position="454"/>
        <end position="475"/>
    </location>
</feature>
<feature type="region of interest" description="Disordered" evidence="1">
    <location>
        <begin position="1414"/>
        <end position="1587"/>
    </location>
</feature>
<proteinExistence type="predicted"/>
<gene>
    <name evidence="2" type="ORF">PF011_g1341</name>
</gene>
<reference evidence="2 3" key="1">
    <citation type="submission" date="2018-09" db="EMBL/GenBank/DDBJ databases">
        <title>Genomic investigation of the strawberry pathogen Phytophthora fragariae indicates pathogenicity is determined by transcriptional variation in three key races.</title>
        <authorList>
            <person name="Adams T.M."/>
            <person name="Armitage A.D."/>
            <person name="Sobczyk M.K."/>
            <person name="Bates H.J."/>
            <person name="Dunwell J.M."/>
            <person name="Nellist C.F."/>
            <person name="Harrison R.J."/>
        </authorList>
    </citation>
    <scope>NUCLEOTIDE SEQUENCE [LARGE SCALE GENOMIC DNA]</scope>
    <source>
        <strain evidence="2 3">SCRP245</strain>
    </source>
</reference>
<organism evidence="2 3">
    <name type="scientific">Phytophthora fragariae</name>
    <dbReference type="NCBI Taxonomy" id="53985"/>
    <lineage>
        <taxon>Eukaryota</taxon>
        <taxon>Sar</taxon>
        <taxon>Stramenopiles</taxon>
        <taxon>Oomycota</taxon>
        <taxon>Peronosporomycetes</taxon>
        <taxon>Peronosporales</taxon>
        <taxon>Peronosporaceae</taxon>
        <taxon>Phytophthora</taxon>
    </lineage>
</organism>
<feature type="compositionally biased region" description="Low complexity" evidence="1">
    <location>
        <begin position="705"/>
        <end position="724"/>
    </location>
</feature>
<feature type="region of interest" description="Disordered" evidence="1">
    <location>
        <begin position="704"/>
        <end position="911"/>
    </location>
</feature>
<feature type="compositionally biased region" description="Basic residues" evidence="1">
    <location>
        <begin position="739"/>
        <end position="749"/>
    </location>
</feature>
<sequence length="1871" mass="201603">MASRQRDFALRGSPPRNNNNADSSKAPPPPQFPSNPNVFDHPVTRVAASTDTDTWRRNQIGDRHDSPLDRKPKSQRVSPSTKQPKAVAVPPLSLAPAYAAAVQPPRTPQGRASYATFSRERGLTAAQRVRVELSGSRAASGSRANSSEDVFAARSPVYDEKKNGPRSGPSAFTDEEANQTPGRRRQPRNTELIVSKLLPTRDSVNSLLTYLHELQISEASLRKQLLKTKQHTEEELCESLSKLNELQRTMHEVERDRRIAQQRLEEKERRIRELAEKLAKAEATQGRSSPTHSSVSSFEGPSVIAEEVTSYREAQPRTATPDPQIPVQESKGSEVSTGKVPTLTLDALQPTTPLKLSPAPPLHPQRQQTIEDQSTQFGVLSPRSPHRPLWDPWASGGATPMKNLPPVFTIGSTGLDPMITSSSSPEQFPSTIENDYELRSVLLSPHRVRYQVQASDNDVPTQQTEQTPSTASASAHQEADAFKSQDQAPVFDVDATLLSPPYSQQQDRTPDTPDATFDSPLDEQMSLLELPLPVDPLLQIGAMPPIHESPYEYQSQSGTPTANDVGCVGKAEWSSLDQEEVQGSGVLPLQEKMPLNSSTPDIQESSEMANKDGVSPPLLDAPPISKTQSPKAVSPVNKMTKTEPVEPVSLETLLVDFFTEVDKKRLKMAKVYGKRYAGREKWLFAELTKRYGAAKVGALKTRFETGSTSGASDSNTSSSDANNGLNTTKSSDASDHQKPGRQGHPRHPQFFHPPSPASNVDLSANMPPVPPPVVLPPENDTPDSQTPETANGTETPPSPSGKMSPGRGARVSPRQRRSGGNIPPFSGPPPPSFSMGQDANEGTESTPAAVDVPPAINGLPPPAQRKEPMGQFNRPAPSSLGGMDNNPPTMGLRQRHNASGAAAQSQNNSVAETPAVTLEGLLKELYKKHQPDKLKNVPIVAKQYAGKERELVGLLKGKYGALSVKPLEENLEVLERAHRARMGSKNAGKKRGCFVRTMSLVFWLSVLLYFSLGAVFVSFVVLDAWECHALDNDEQELESTEECTPLKKELETFTYERVGDYVVQSHPEACFCSEWKARESALLTNLSGADVVNLARMVPFSPDSFGAPWIASVKEQVPSQEFYDSYAKPVVDVSLDVGSFVWSSVMELAGLDEASEEMSAVISDVVENDTAGVASADDEGELNTLIDSLEEMYGETETEGFVGEAEFVGERDGDTEVEAAVIPDPSDQPPIEGENDRFQNELQAQEHGSSATTYDASVVVIEDVVVLAGEKAATEDNVSFGSEDGKVEEHATVDSPIDELGSEVDPLMEETEVSFDVSENEPVHLVDAEIEDVLSENDGLESSSVEEAAEIAVVGHVDGAADIIDSDSSAESGEVVEMEVRQEGLDLSYQETVAEQTEDVSVAPSGDVSIESAESLSTDLNEETHAGLGDDDEEGSAASGDVGECEVELDDVSLDETEKEAELATNAPEEDEPSESDVTVAESEVSAPGEVPELEVESVDEESANPVNLETEAASDDYRETTPSEVLESVAEEVGGESSVRFDMEASVPEPESETVPDFEVYDDVGNSIDFVPGEEGMPPDNNAIDNALDEKPIVTDTDADAAGTSDIAEEETVFEASSTSSSSEEAAVNEDAVVNEEAVLDENAIEDEEAVVAEVGEDRGEDIEADVGSVAADAVEGRDSVEAPGKEASDLNEDIAAPVEVGTIAEESEAAAPEYDEAEEFRDNAKEDAEEVEGDAKLTKPMPVEAGQSVTDHDLVSDLVGESMTIEATEMSDEKVAASTDPAEWSGDQLESHETVSASEEFTVAADANDTEVADGQGSFESAQVLKRTDEVEENEDEEIAFMEELEDPEEVLRLAEQAAAAELLSLETR</sequence>
<feature type="compositionally biased region" description="Acidic residues" evidence="1">
    <location>
        <begin position="1707"/>
        <end position="1721"/>
    </location>
</feature>
<evidence type="ECO:0000313" key="3">
    <source>
        <dbReference type="Proteomes" id="UP000460718"/>
    </source>
</evidence>
<dbReference type="Proteomes" id="UP000460718">
    <property type="component" value="Unassembled WGS sequence"/>
</dbReference>
<feature type="region of interest" description="Disordered" evidence="1">
    <location>
        <begin position="278"/>
        <end position="339"/>
    </location>
</feature>
<feature type="compositionally biased region" description="Basic and acidic residues" evidence="1">
    <location>
        <begin position="53"/>
        <end position="72"/>
    </location>
</feature>
<feature type="region of interest" description="Disordered" evidence="1">
    <location>
        <begin position="1657"/>
        <end position="1757"/>
    </location>
</feature>
<feature type="region of interest" description="Disordered" evidence="1">
    <location>
        <begin position="1"/>
        <end position="91"/>
    </location>
</feature>
<feature type="region of interest" description="Disordered" evidence="1">
    <location>
        <begin position="1813"/>
        <end position="1837"/>
    </location>
</feature>
<feature type="region of interest" description="Disordered" evidence="1">
    <location>
        <begin position="454"/>
        <end position="484"/>
    </location>
</feature>
<comment type="caution">
    <text evidence="2">The sequence shown here is derived from an EMBL/GenBank/DDBJ whole genome shotgun (WGS) entry which is preliminary data.</text>
</comment>
<feature type="compositionally biased region" description="Low complexity" evidence="1">
    <location>
        <begin position="897"/>
        <end position="911"/>
    </location>
</feature>
<feature type="region of interest" description="Disordered" evidence="1">
    <location>
        <begin position="500"/>
        <end position="519"/>
    </location>
</feature>
<feature type="compositionally biased region" description="Polar residues" evidence="1">
    <location>
        <begin position="782"/>
        <end position="795"/>
    </location>
</feature>
<feature type="compositionally biased region" description="Acidic residues" evidence="1">
    <location>
        <begin position="1443"/>
        <end position="1459"/>
    </location>
</feature>
<protein>
    <submittedName>
        <fullName evidence="2">Uncharacterized protein</fullName>
    </submittedName>
</protein>
<evidence type="ECO:0000256" key="1">
    <source>
        <dbReference type="SAM" id="MobiDB-lite"/>
    </source>
</evidence>
<feature type="compositionally biased region" description="Polar residues" evidence="1">
    <location>
        <begin position="285"/>
        <end position="299"/>
    </location>
</feature>
<feature type="region of interest" description="Disordered" evidence="1">
    <location>
        <begin position="134"/>
        <end position="189"/>
    </location>
</feature>
<feature type="compositionally biased region" description="Low complexity" evidence="1">
    <location>
        <begin position="134"/>
        <end position="147"/>
    </location>
</feature>
<feature type="compositionally biased region" description="Basic and acidic residues" evidence="1">
    <location>
        <begin position="1676"/>
        <end position="1690"/>
    </location>
</feature>
<evidence type="ECO:0000313" key="2">
    <source>
        <dbReference type="EMBL" id="KAE9028875.1"/>
    </source>
</evidence>
<dbReference type="EMBL" id="QXFW01000036">
    <property type="protein sequence ID" value="KAE9028875.1"/>
    <property type="molecule type" value="Genomic_DNA"/>
</dbReference>
<feature type="compositionally biased region" description="Polar residues" evidence="1">
    <location>
        <begin position="595"/>
        <end position="608"/>
    </location>
</feature>
<feature type="compositionally biased region" description="Acidic residues" evidence="1">
    <location>
        <begin position="1492"/>
        <end position="1503"/>
    </location>
</feature>
<feature type="compositionally biased region" description="Acidic residues" evidence="1">
    <location>
        <begin position="1551"/>
        <end position="1563"/>
    </location>
</feature>
<feature type="region of interest" description="Disordered" evidence="1">
    <location>
        <begin position="1769"/>
        <end position="1797"/>
    </location>
</feature>
<name>A0A6A3MHE6_9STRA</name>